<evidence type="ECO:0000313" key="2">
    <source>
        <dbReference type="Proteomes" id="UP000680750"/>
    </source>
</evidence>
<proteinExistence type="predicted"/>
<gene>
    <name evidence="1" type="ORF">Asera_24320</name>
</gene>
<name>A0A810KYY2_9ACTN</name>
<dbReference type="AlphaFoldDB" id="A0A810KYY2"/>
<reference evidence="1" key="1">
    <citation type="submission" date="2020-08" db="EMBL/GenBank/DDBJ databases">
        <title>Whole genome shotgun sequence of Actinocatenispora sera NBRC 101916.</title>
        <authorList>
            <person name="Komaki H."/>
            <person name="Tamura T."/>
        </authorList>
    </citation>
    <scope>NUCLEOTIDE SEQUENCE</scope>
    <source>
        <strain evidence="1">NBRC 101916</strain>
    </source>
</reference>
<protein>
    <submittedName>
        <fullName evidence="1">Uncharacterized protein</fullName>
    </submittedName>
</protein>
<dbReference type="KEGG" id="aser:Asera_24320"/>
<organism evidence="1 2">
    <name type="scientific">Actinocatenispora sera</name>
    <dbReference type="NCBI Taxonomy" id="390989"/>
    <lineage>
        <taxon>Bacteria</taxon>
        <taxon>Bacillati</taxon>
        <taxon>Actinomycetota</taxon>
        <taxon>Actinomycetes</taxon>
        <taxon>Micromonosporales</taxon>
        <taxon>Micromonosporaceae</taxon>
        <taxon>Actinocatenispora</taxon>
    </lineage>
</organism>
<dbReference type="OrthoDB" id="3237043at2"/>
<dbReference type="EMBL" id="AP023354">
    <property type="protein sequence ID" value="BCJ28324.1"/>
    <property type="molecule type" value="Genomic_DNA"/>
</dbReference>
<keyword evidence="2" id="KW-1185">Reference proteome</keyword>
<dbReference type="Gene3D" id="3.40.50.720">
    <property type="entry name" value="NAD(P)-binding Rossmann-like Domain"/>
    <property type="match status" value="1"/>
</dbReference>
<sequence>MVRTDLGRRWPRIQVAAMHALSISARRGAEPVASLATAEHLERGAYYNRFTPARSSPASYDRSLADRLWYVTETLRGPFDRYGR</sequence>
<evidence type="ECO:0000313" key="1">
    <source>
        <dbReference type="EMBL" id="BCJ28324.1"/>
    </source>
</evidence>
<dbReference type="RefSeq" id="WP_157034772.1">
    <property type="nucleotide sequence ID" value="NZ_AP023354.1"/>
</dbReference>
<accession>A0A810KYY2</accession>
<dbReference type="Proteomes" id="UP000680750">
    <property type="component" value="Chromosome"/>
</dbReference>